<accession>A0A1Y0IIM1</accession>
<dbReference type="Proteomes" id="UP000196027">
    <property type="component" value="Chromosome"/>
</dbReference>
<sequence>MDSLRKFVSLASIALLIPACTFTPQSVSAEQSNGHCEASYATSIVSTSSILVGTDVVDSTSFEFINTQSGSEFDAEIGGATASVKLSTTNGESSLIRSFFEPGLPVQTQQYNVLCVKDGRLSATGLTGQFVVGGVLLLESSSNVEGLPSDLWIYYRLKK</sequence>
<evidence type="ECO:0000313" key="3">
    <source>
        <dbReference type="Proteomes" id="UP000196027"/>
    </source>
</evidence>
<organism evidence="2 3">
    <name type="scientific">Oleiphilus messinensis</name>
    <dbReference type="NCBI Taxonomy" id="141451"/>
    <lineage>
        <taxon>Bacteria</taxon>
        <taxon>Pseudomonadati</taxon>
        <taxon>Pseudomonadota</taxon>
        <taxon>Gammaproteobacteria</taxon>
        <taxon>Oceanospirillales</taxon>
        <taxon>Oleiphilaceae</taxon>
        <taxon>Oleiphilus</taxon>
    </lineage>
</organism>
<gene>
    <name evidence="2" type="ORF">OLMES_5260</name>
</gene>
<feature type="signal peptide" evidence="1">
    <location>
        <begin position="1"/>
        <end position="29"/>
    </location>
</feature>
<dbReference type="KEGG" id="ome:OLMES_5260"/>
<keyword evidence="3" id="KW-1185">Reference proteome</keyword>
<reference evidence="2 3" key="1">
    <citation type="submission" date="2017-05" db="EMBL/GenBank/DDBJ databases">
        <title>Genomic insights into alkan degradation activity of Oleiphilus messinensis.</title>
        <authorList>
            <person name="Kozyavkin S.A."/>
            <person name="Slesarev A.I."/>
            <person name="Golyshin P.N."/>
            <person name="Korzhenkov A."/>
            <person name="Golyshina O.N."/>
            <person name="Toshchakov S.V."/>
        </authorList>
    </citation>
    <scope>NUCLEOTIDE SEQUENCE [LARGE SCALE GENOMIC DNA]</scope>
    <source>
        <strain evidence="2 3">ME102</strain>
    </source>
</reference>
<dbReference type="RefSeq" id="WP_087463937.1">
    <property type="nucleotide sequence ID" value="NZ_CP021425.1"/>
</dbReference>
<name>A0A1Y0IIM1_9GAMM</name>
<protein>
    <recommendedName>
        <fullName evidence="4">Lipoprotein</fullName>
    </recommendedName>
</protein>
<evidence type="ECO:0000256" key="1">
    <source>
        <dbReference type="SAM" id="SignalP"/>
    </source>
</evidence>
<evidence type="ECO:0000313" key="2">
    <source>
        <dbReference type="EMBL" id="ARU59244.1"/>
    </source>
</evidence>
<keyword evidence="1" id="KW-0732">Signal</keyword>
<proteinExistence type="predicted"/>
<feature type="chain" id="PRO_5012847077" description="Lipoprotein" evidence="1">
    <location>
        <begin position="30"/>
        <end position="159"/>
    </location>
</feature>
<dbReference type="AlphaFoldDB" id="A0A1Y0IIM1"/>
<dbReference type="EMBL" id="CP021425">
    <property type="protein sequence ID" value="ARU59244.1"/>
    <property type="molecule type" value="Genomic_DNA"/>
</dbReference>
<dbReference type="OrthoDB" id="5702805at2"/>
<evidence type="ECO:0008006" key="4">
    <source>
        <dbReference type="Google" id="ProtNLM"/>
    </source>
</evidence>